<reference evidence="7 8" key="1">
    <citation type="journal article" date="2017" name="Nat. Commun.">
        <title>Genome assembly with in vitro proximity ligation data and whole-genome triplication in lettuce.</title>
        <authorList>
            <person name="Reyes-Chin-Wo S."/>
            <person name="Wang Z."/>
            <person name="Yang X."/>
            <person name="Kozik A."/>
            <person name="Arikit S."/>
            <person name="Song C."/>
            <person name="Xia L."/>
            <person name="Froenicke L."/>
            <person name="Lavelle D.O."/>
            <person name="Truco M.J."/>
            <person name="Xia R."/>
            <person name="Zhu S."/>
            <person name="Xu C."/>
            <person name="Xu H."/>
            <person name="Xu X."/>
            <person name="Cox K."/>
            <person name="Korf I."/>
            <person name="Meyers B.C."/>
            <person name="Michelmore R.W."/>
        </authorList>
    </citation>
    <scope>NUCLEOTIDE SEQUENCE [LARGE SCALE GENOMIC DNA]</scope>
    <source>
        <strain evidence="8">cv. Salinas</strain>
        <tissue evidence="7">Seedlings</tissue>
    </source>
</reference>
<keyword evidence="2 4" id="KW-0863">Zinc-finger</keyword>
<keyword evidence="1" id="KW-0479">Metal-binding</keyword>
<gene>
    <name evidence="7" type="ORF">LSAT_V11C700372910</name>
</gene>
<evidence type="ECO:0000256" key="4">
    <source>
        <dbReference type="PROSITE-ProRule" id="PRU00325"/>
    </source>
</evidence>
<protein>
    <recommendedName>
        <fullName evidence="6">SWIM-type domain-containing protein</fullName>
    </recommendedName>
</protein>
<comment type="caution">
    <text evidence="7">The sequence shown here is derived from an EMBL/GenBank/DDBJ whole genome shotgun (WGS) entry which is preliminary data.</text>
</comment>
<dbReference type="PROSITE" id="PS50966">
    <property type="entry name" value="ZF_SWIM"/>
    <property type="match status" value="1"/>
</dbReference>
<evidence type="ECO:0000256" key="3">
    <source>
        <dbReference type="ARBA" id="ARBA00022833"/>
    </source>
</evidence>
<accession>A0A9R1V0A8</accession>
<feature type="domain" description="SWIM-type" evidence="6">
    <location>
        <begin position="168"/>
        <end position="200"/>
    </location>
</feature>
<keyword evidence="8" id="KW-1185">Reference proteome</keyword>
<dbReference type="PANTHER" id="PTHR31973">
    <property type="entry name" value="POLYPROTEIN, PUTATIVE-RELATED"/>
    <property type="match status" value="1"/>
</dbReference>
<dbReference type="PANTHER" id="PTHR31973:SF189">
    <property type="entry name" value="TRANSPOSASE, MUDR, PLANT, MULE TRANSPOSASE DOMAIN PROTEIN-RELATED"/>
    <property type="match status" value="1"/>
</dbReference>
<dbReference type="GO" id="GO:0008270">
    <property type="term" value="F:zinc ion binding"/>
    <property type="evidence" value="ECO:0007669"/>
    <property type="project" value="UniProtKB-KW"/>
</dbReference>
<feature type="compositionally biased region" description="Low complexity" evidence="5">
    <location>
        <begin position="295"/>
        <end position="306"/>
    </location>
</feature>
<organism evidence="7 8">
    <name type="scientific">Lactuca sativa</name>
    <name type="common">Garden lettuce</name>
    <dbReference type="NCBI Taxonomy" id="4236"/>
    <lineage>
        <taxon>Eukaryota</taxon>
        <taxon>Viridiplantae</taxon>
        <taxon>Streptophyta</taxon>
        <taxon>Embryophyta</taxon>
        <taxon>Tracheophyta</taxon>
        <taxon>Spermatophyta</taxon>
        <taxon>Magnoliopsida</taxon>
        <taxon>eudicotyledons</taxon>
        <taxon>Gunneridae</taxon>
        <taxon>Pentapetalae</taxon>
        <taxon>asterids</taxon>
        <taxon>campanulids</taxon>
        <taxon>Asterales</taxon>
        <taxon>Asteraceae</taxon>
        <taxon>Cichorioideae</taxon>
        <taxon>Cichorieae</taxon>
        <taxon>Lactucinae</taxon>
        <taxon>Lactuca</taxon>
    </lineage>
</organism>
<evidence type="ECO:0000256" key="5">
    <source>
        <dbReference type="SAM" id="MobiDB-lite"/>
    </source>
</evidence>
<evidence type="ECO:0000313" key="8">
    <source>
        <dbReference type="Proteomes" id="UP000235145"/>
    </source>
</evidence>
<dbReference type="InterPro" id="IPR006564">
    <property type="entry name" value="Znf_PMZ"/>
</dbReference>
<dbReference type="SMART" id="SM00575">
    <property type="entry name" value="ZnF_PMZ"/>
    <property type="match status" value="1"/>
</dbReference>
<dbReference type="Proteomes" id="UP000235145">
    <property type="component" value="Unassembled WGS sequence"/>
</dbReference>
<evidence type="ECO:0000313" key="7">
    <source>
        <dbReference type="EMBL" id="KAJ0196529.1"/>
    </source>
</evidence>
<feature type="region of interest" description="Disordered" evidence="5">
    <location>
        <begin position="295"/>
        <end position="314"/>
    </location>
</feature>
<keyword evidence="3" id="KW-0862">Zinc</keyword>
<evidence type="ECO:0000259" key="6">
    <source>
        <dbReference type="PROSITE" id="PS50966"/>
    </source>
</evidence>
<sequence>MDHHHEPLFDWIQEKEADLEDDDLVSIDDVDSILEDCLKAEHVEDDEVISLKRNFNDQFLNKLCPIQNDDLVEEDHNAIQPIYLRYDHTREWNEMKPRLALVITMLEDIRCWAMQRLWMHKQKSLSWDLDICLSIRREIEDLKEVQRFWVPYVSGYKEFEVFSGNERYVIDLNQRSCGCRSWQLTGIPCVHVISTISPLNLDVEAFVSNSYTKAFFLSSCEYNIHPLNHSSEWPRVEGLHTILHPLRRRLPGRPCVKRKRDQAERELSGHKRHTVSRAGICLRCTICHQTGHNKATCPSPSQSTPAPSTPTPAVNEVPLKKALVKRTHVKTTPVNKAPVKRSPMKKVPLNDASRVRKFSERIIEICL</sequence>
<proteinExistence type="predicted"/>
<dbReference type="AlphaFoldDB" id="A0A9R1V0A8"/>
<evidence type="ECO:0000256" key="2">
    <source>
        <dbReference type="ARBA" id="ARBA00022771"/>
    </source>
</evidence>
<dbReference type="EMBL" id="NBSK02000007">
    <property type="protein sequence ID" value="KAJ0196529.1"/>
    <property type="molecule type" value="Genomic_DNA"/>
</dbReference>
<name>A0A9R1V0A8_LACSA</name>
<evidence type="ECO:0000256" key="1">
    <source>
        <dbReference type="ARBA" id="ARBA00022723"/>
    </source>
</evidence>
<dbReference type="Pfam" id="PF04434">
    <property type="entry name" value="SWIM"/>
    <property type="match status" value="1"/>
</dbReference>
<dbReference type="InterPro" id="IPR007527">
    <property type="entry name" value="Znf_SWIM"/>
</dbReference>